<comment type="subunit">
    <text evidence="3">Homodimer.</text>
</comment>
<dbReference type="Gene3D" id="3.20.20.70">
    <property type="entry name" value="Aldolase class I"/>
    <property type="match status" value="1"/>
</dbReference>
<name>A0A1G2CS28_9BACT</name>
<proteinExistence type="inferred from homology"/>
<comment type="caution">
    <text evidence="4">The sequence shown here is derived from an EMBL/GenBank/DDBJ whole genome shotgun (WGS) entry which is preliminary data.</text>
</comment>
<dbReference type="GO" id="GO:0006094">
    <property type="term" value="P:gluconeogenesis"/>
    <property type="evidence" value="ECO:0007669"/>
    <property type="project" value="UniProtKB-UniPathway"/>
</dbReference>
<reference evidence="4 5" key="1">
    <citation type="journal article" date="2016" name="Nat. Commun.">
        <title>Thousands of microbial genomes shed light on interconnected biogeochemical processes in an aquifer system.</title>
        <authorList>
            <person name="Anantharaman K."/>
            <person name="Brown C.T."/>
            <person name="Hug L.A."/>
            <person name="Sharon I."/>
            <person name="Castelle C.J."/>
            <person name="Probst A.J."/>
            <person name="Thomas B.C."/>
            <person name="Singh A."/>
            <person name="Wilkins M.J."/>
            <person name="Karaoz U."/>
            <person name="Brodie E.L."/>
            <person name="Williams K.H."/>
            <person name="Hubbard S.S."/>
            <person name="Banfield J.F."/>
        </authorList>
    </citation>
    <scope>NUCLEOTIDE SEQUENCE [LARGE SCALE GENOMIC DNA]</scope>
</reference>
<keyword evidence="2 3" id="KW-0413">Isomerase</keyword>
<evidence type="ECO:0000256" key="2">
    <source>
        <dbReference type="ARBA" id="ARBA00023235"/>
    </source>
</evidence>
<dbReference type="AlphaFoldDB" id="A0A1G2CS28"/>
<dbReference type="UniPathway" id="UPA00109">
    <property type="reaction ID" value="UER00189"/>
</dbReference>
<dbReference type="CDD" id="cd00311">
    <property type="entry name" value="TIM"/>
    <property type="match status" value="1"/>
</dbReference>
<dbReference type="Proteomes" id="UP000178841">
    <property type="component" value="Unassembled WGS sequence"/>
</dbReference>
<dbReference type="UniPathway" id="UPA00138"/>
<gene>
    <name evidence="4" type="ORF">A2648_00215</name>
</gene>
<dbReference type="InterPro" id="IPR000652">
    <property type="entry name" value="Triosephosphate_isomerase"/>
</dbReference>
<protein>
    <recommendedName>
        <fullName evidence="3">Triosephosphate isomerase</fullName>
        <ecNumber evidence="3">5.3.1.1</ecNumber>
    </recommendedName>
</protein>
<comment type="pathway">
    <text evidence="3">Carbohydrate biosynthesis; gluconeogenesis.</text>
</comment>
<accession>A0A1G2CS28</accession>
<dbReference type="GO" id="GO:0019563">
    <property type="term" value="P:glycerol catabolic process"/>
    <property type="evidence" value="ECO:0007669"/>
    <property type="project" value="TreeGrafter"/>
</dbReference>
<dbReference type="SUPFAM" id="SSF51351">
    <property type="entry name" value="Triosephosphate isomerase (TIM)"/>
    <property type="match status" value="1"/>
</dbReference>
<dbReference type="EC" id="5.3.1.1" evidence="3"/>
<dbReference type="GO" id="GO:0006096">
    <property type="term" value="P:glycolytic process"/>
    <property type="evidence" value="ECO:0007669"/>
    <property type="project" value="UniProtKB-UniPathway"/>
</dbReference>
<dbReference type="PANTHER" id="PTHR21139:SF42">
    <property type="entry name" value="TRIOSEPHOSPHATE ISOMERASE"/>
    <property type="match status" value="1"/>
</dbReference>
<dbReference type="InterPro" id="IPR035990">
    <property type="entry name" value="TIM_sf"/>
</dbReference>
<comment type="similarity">
    <text evidence="1 3">Belongs to the triosephosphate isomerase family.</text>
</comment>
<dbReference type="GO" id="GO:0046166">
    <property type="term" value="P:glyceraldehyde-3-phosphate biosynthetic process"/>
    <property type="evidence" value="ECO:0007669"/>
    <property type="project" value="TreeGrafter"/>
</dbReference>
<dbReference type="InterPro" id="IPR020861">
    <property type="entry name" value="Triosephosphate_isomerase_AS"/>
</dbReference>
<dbReference type="PROSITE" id="PS51440">
    <property type="entry name" value="TIM_2"/>
    <property type="match status" value="1"/>
</dbReference>
<dbReference type="STRING" id="1798657.A2648_00215"/>
<keyword evidence="3" id="KW-0963">Cytoplasm</keyword>
<keyword evidence="3" id="KW-0324">Glycolysis</keyword>
<evidence type="ECO:0000313" key="5">
    <source>
        <dbReference type="Proteomes" id="UP000178841"/>
    </source>
</evidence>
<dbReference type="GO" id="GO:0004807">
    <property type="term" value="F:triose-phosphate isomerase activity"/>
    <property type="evidence" value="ECO:0007669"/>
    <property type="project" value="UniProtKB-EC"/>
</dbReference>
<evidence type="ECO:0000313" key="4">
    <source>
        <dbReference type="EMBL" id="OGZ04012.1"/>
    </source>
</evidence>
<dbReference type="PROSITE" id="PS00171">
    <property type="entry name" value="TIM_1"/>
    <property type="match status" value="1"/>
</dbReference>
<sequence>MVKKLIVGNWKMNPQSASVAKDISEKIFRGAKKFRNITVVIVPPAPFISSLKGVLGAQDFFYEKEGAYTGMMSAEMLKSLGVKYVIVGHSERRHAGDTDEIVNKKLKRALDVFLIPILCVGEETRDHHSQYLHFVRGQIVYALKNVSKNLVGKIVIAYEPVWAIGKNAKGVLDGEEALHMNIFIRKVVADIAGEKTAKKIKVLYGGSVDGKNSTQFMSLGKMDGLLVGRESLVPKNFLKIIEHGSRS</sequence>
<comment type="catalytic activity">
    <reaction evidence="3">
        <text>D-glyceraldehyde 3-phosphate = dihydroxyacetone phosphate</text>
        <dbReference type="Rhea" id="RHEA:18585"/>
        <dbReference type="ChEBI" id="CHEBI:57642"/>
        <dbReference type="ChEBI" id="CHEBI:59776"/>
        <dbReference type="EC" id="5.3.1.1"/>
    </reaction>
</comment>
<comment type="subcellular location">
    <subcellularLocation>
        <location evidence="3">Cytoplasm</location>
    </subcellularLocation>
</comment>
<dbReference type="Pfam" id="PF00121">
    <property type="entry name" value="TIM"/>
    <property type="match status" value="1"/>
</dbReference>
<dbReference type="InterPro" id="IPR013785">
    <property type="entry name" value="Aldolase_TIM"/>
</dbReference>
<evidence type="ECO:0000256" key="3">
    <source>
        <dbReference type="RuleBase" id="RU363013"/>
    </source>
</evidence>
<organism evidence="4 5">
    <name type="scientific">Candidatus Lloydbacteria bacterium RIFCSPHIGHO2_01_FULL_41_20</name>
    <dbReference type="NCBI Taxonomy" id="1798657"/>
    <lineage>
        <taxon>Bacteria</taxon>
        <taxon>Candidatus Lloydiibacteriota</taxon>
    </lineage>
</organism>
<dbReference type="PANTHER" id="PTHR21139">
    <property type="entry name" value="TRIOSEPHOSPHATE ISOMERASE"/>
    <property type="match status" value="1"/>
</dbReference>
<keyword evidence="3" id="KW-0312">Gluconeogenesis</keyword>
<dbReference type="GO" id="GO:0005829">
    <property type="term" value="C:cytosol"/>
    <property type="evidence" value="ECO:0007669"/>
    <property type="project" value="TreeGrafter"/>
</dbReference>
<dbReference type="EMBL" id="MHLH01000012">
    <property type="protein sequence ID" value="OGZ04012.1"/>
    <property type="molecule type" value="Genomic_DNA"/>
</dbReference>
<evidence type="ECO:0000256" key="1">
    <source>
        <dbReference type="ARBA" id="ARBA00007422"/>
    </source>
</evidence>
<comment type="pathway">
    <text evidence="3">Carbohydrate degradation; glycolysis; D-glyceraldehyde 3-phosphate from glycerone phosphate: step 1/1.</text>
</comment>